<comment type="caution">
    <text evidence="4">The sequence shown here is derived from an EMBL/GenBank/DDBJ whole genome shotgun (WGS) entry which is preliminary data.</text>
</comment>
<keyword evidence="5" id="KW-1185">Reference proteome</keyword>
<dbReference type="SMART" id="SM01119">
    <property type="entry name" value="D-ser_dehydrat"/>
    <property type="match status" value="1"/>
</dbReference>
<dbReference type="EMBL" id="JAGEPA010000001">
    <property type="protein sequence ID" value="MBO1430459.1"/>
    <property type="molecule type" value="Genomic_DNA"/>
</dbReference>
<name>A0ABS3MG47_9BRAD</name>
<dbReference type="Gene3D" id="2.40.37.20">
    <property type="entry name" value="D-serine dehydratase-like domain"/>
    <property type="match status" value="1"/>
</dbReference>
<keyword evidence="2" id="KW-0456">Lyase</keyword>
<feature type="domain" description="D-serine dehydratase-like" evidence="3">
    <location>
        <begin position="281"/>
        <end position="371"/>
    </location>
</feature>
<evidence type="ECO:0000259" key="3">
    <source>
        <dbReference type="SMART" id="SM01119"/>
    </source>
</evidence>
<gene>
    <name evidence="4" type="ORF">J4P68_13535</name>
</gene>
<dbReference type="RefSeq" id="WP_207833155.1">
    <property type="nucleotide sequence ID" value="NZ_CP088282.1"/>
</dbReference>
<evidence type="ECO:0000313" key="4">
    <source>
        <dbReference type="EMBL" id="MBO1430459.1"/>
    </source>
</evidence>
<evidence type="ECO:0000313" key="5">
    <source>
        <dbReference type="Proteomes" id="UP000692816"/>
    </source>
</evidence>
<evidence type="ECO:0000256" key="2">
    <source>
        <dbReference type="ARBA" id="ARBA00023239"/>
    </source>
</evidence>
<evidence type="ECO:0000256" key="1">
    <source>
        <dbReference type="ARBA" id="ARBA00005323"/>
    </source>
</evidence>
<dbReference type="PANTHER" id="PTHR28004">
    <property type="entry name" value="ZGC:162816-RELATED"/>
    <property type="match status" value="1"/>
</dbReference>
<dbReference type="InterPro" id="IPR042208">
    <property type="entry name" value="D-ser_dehydrat-like_sf"/>
</dbReference>
<accession>A0ABS3MG47</accession>
<dbReference type="Pfam" id="PF14031">
    <property type="entry name" value="D-ser_dehydrat"/>
    <property type="match status" value="1"/>
</dbReference>
<dbReference type="Gene3D" id="3.20.20.10">
    <property type="entry name" value="Alanine racemase"/>
    <property type="match status" value="1"/>
</dbReference>
<dbReference type="SUPFAM" id="SSF51419">
    <property type="entry name" value="PLP-binding barrel"/>
    <property type="match status" value="1"/>
</dbReference>
<dbReference type="InterPro" id="IPR029066">
    <property type="entry name" value="PLP-binding_barrel"/>
</dbReference>
<dbReference type="Pfam" id="PF01168">
    <property type="entry name" value="Ala_racemase_N"/>
    <property type="match status" value="1"/>
</dbReference>
<comment type="similarity">
    <text evidence="1">Belongs to the DSD1 family.</text>
</comment>
<dbReference type="CDD" id="cd06819">
    <property type="entry name" value="PLPDE_III_LS_D-TA"/>
    <property type="match status" value="1"/>
</dbReference>
<reference evidence="4" key="1">
    <citation type="journal article" date="2021" name="Int. J. Syst. Evol. Microbiol.">
        <title>Bradyrhizobium septentrionale sp. nov. (sv. septentrionale) and Bradyrhizobium quebecense sp. nov. (sv. septentrionale) associated with legumes native to Canada possess rearranged symbiosis genes and numerous insertion sequences.</title>
        <authorList>
            <person name="Bromfield E.S.P."/>
            <person name="Cloutier S."/>
        </authorList>
    </citation>
    <scope>NUCLEOTIDE SEQUENCE</scope>
    <source>
        <strain evidence="4">12S5</strain>
    </source>
</reference>
<sequence>MTNFSSPQEPRQSINADLIGVPGGALQLVTPALVIDLAAMRENLHRMTRQCRDAGMALRPHGKTHKCSVIAREQIAAGAVGICATTGREAIAYSQAGLPGLLVTTPIVQRAHIETLATLHRRGADITLIFDTAENIVEWEAALTGAERLLPAFVDLDLGMGRTGAASISAAVELARRLHGSSALTYAGLQAYSGRVQHILSYTERRAVYLKQIERLRQTLAALEAAALRPPVVSGGGTGTFAIDVEHGLYTESQAGSYALMDVDYDVVELFPDRANPYRFALYLRTSVVSANQPHHVSINAGFKSLSTDGPLPRVRSGQWPGAAYDFFGDEFGLIALAEGAPRPTVGDLVDIEVSHCDPTINLHDYFHVLDGDTVVDIWPVDARGVL</sequence>
<dbReference type="Proteomes" id="UP000692816">
    <property type="component" value="Unassembled WGS sequence"/>
</dbReference>
<dbReference type="InterPro" id="IPR001608">
    <property type="entry name" value="Ala_racemase_N"/>
</dbReference>
<organism evidence="4 5">
    <name type="scientific">Bradyrhizobium quebecense</name>
    <dbReference type="NCBI Taxonomy" id="2748629"/>
    <lineage>
        <taxon>Bacteria</taxon>
        <taxon>Pseudomonadati</taxon>
        <taxon>Pseudomonadota</taxon>
        <taxon>Alphaproteobacteria</taxon>
        <taxon>Hyphomicrobiales</taxon>
        <taxon>Nitrobacteraceae</taxon>
        <taxon>Bradyrhizobium</taxon>
    </lineage>
</organism>
<dbReference type="InterPro" id="IPR026956">
    <property type="entry name" value="D-ser_dehydrat-like_dom"/>
</dbReference>
<dbReference type="InterPro" id="IPR051466">
    <property type="entry name" value="D-amino_acid_metab_enzyme"/>
</dbReference>
<dbReference type="PANTHER" id="PTHR28004:SF2">
    <property type="entry name" value="D-SERINE DEHYDRATASE"/>
    <property type="match status" value="1"/>
</dbReference>
<proteinExistence type="inferred from homology"/>
<protein>
    <submittedName>
        <fullName evidence="4">DSD1 family PLP-dependent enzyme</fullName>
    </submittedName>
</protein>